<accession>K1SN25</accession>
<name>K1SN25_9ZZZZ</name>
<organism evidence="1">
    <name type="scientific">human gut metagenome</name>
    <dbReference type="NCBI Taxonomy" id="408170"/>
    <lineage>
        <taxon>unclassified sequences</taxon>
        <taxon>metagenomes</taxon>
        <taxon>organismal metagenomes</taxon>
    </lineage>
</organism>
<reference evidence="1" key="1">
    <citation type="journal article" date="2013" name="Environ. Microbiol.">
        <title>Microbiota from the distal guts of lean and obese adolescents exhibit partial functional redundancy besides clear differences in community structure.</title>
        <authorList>
            <person name="Ferrer M."/>
            <person name="Ruiz A."/>
            <person name="Lanza F."/>
            <person name="Haange S.B."/>
            <person name="Oberbach A."/>
            <person name="Till H."/>
            <person name="Bargiela R."/>
            <person name="Campoy C."/>
            <person name="Segura M.T."/>
            <person name="Richter M."/>
            <person name="von Bergen M."/>
            <person name="Seifert J."/>
            <person name="Suarez A."/>
        </authorList>
    </citation>
    <scope>NUCLEOTIDE SEQUENCE</scope>
</reference>
<dbReference type="EMBL" id="AJWY01009994">
    <property type="protein sequence ID" value="EKC56774.1"/>
    <property type="molecule type" value="Genomic_DNA"/>
</dbReference>
<evidence type="ECO:0008006" key="2">
    <source>
        <dbReference type="Google" id="ProtNLM"/>
    </source>
</evidence>
<gene>
    <name evidence="1" type="ORF">LEA_14668</name>
</gene>
<proteinExistence type="predicted"/>
<evidence type="ECO:0000313" key="1">
    <source>
        <dbReference type="EMBL" id="EKC56774.1"/>
    </source>
</evidence>
<protein>
    <recommendedName>
        <fullName evidence="2">AraC family transcriptional regulator</fullName>
    </recommendedName>
</protein>
<dbReference type="AlphaFoldDB" id="K1SN25"/>
<feature type="non-terminal residue" evidence="1">
    <location>
        <position position="1"/>
    </location>
</feature>
<sequence length="138" mass="15552">EGSTDDGEGFIPMLWSDANAHFDEVSPVASRDENGALLGIWGAMSDETRSFLPWTDGFSRGLYLAGVECPIDAEVPDGWTKWVVPGYEYLAIENRRADTFSRMVDYFRENGLKLVGAVQEFTDPKTQQEYLYFPIRAL</sequence>
<comment type="caution">
    <text evidence="1">The sequence shown here is derived from an EMBL/GenBank/DDBJ whole genome shotgun (WGS) entry which is preliminary data.</text>
</comment>